<gene>
    <name evidence="5" type="ORF">IU449_09780</name>
</gene>
<feature type="region of interest" description="Disordered" evidence="4">
    <location>
        <begin position="215"/>
        <end position="258"/>
    </location>
</feature>
<proteinExistence type="inferred from homology"/>
<keyword evidence="6" id="KW-1185">Reference proteome</keyword>
<evidence type="ECO:0000313" key="5">
    <source>
        <dbReference type="EMBL" id="MBF6354830.1"/>
    </source>
</evidence>
<dbReference type="Proteomes" id="UP000707731">
    <property type="component" value="Unassembled WGS sequence"/>
</dbReference>
<dbReference type="InterPro" id="IPR051911">
    <property type="entry name" value="SDR_oxidoreductase"/>
</dbReference>
<evidence type="ECO:0000256" key="3">
    <source>
        <dbReference type="RuleBase" id="RU000363"/>
    </source>
</evidence>
<protein>
    <submittedName>
        <fullName evidence="5">SDR family NAD(P)-dependent oxidoreductase</fullName>
    </submittedName>
</protein>
<dbReference type="PANTHER" id="PTHR43976">
    <property type="entry name" value="SHORT CHAIN DEHYDROGENASE"/>
    <property type="match status" value="1"/>
</dbReference>
<evidence type="ECO:0000313" key="6">
    <source>
        <dbReference type="Proteomes" id="UP000707731"/>
    </source>
</evidence>
<reference evidence="5 6" key="1">
    <citation type="submission" date="2020-10" db="EMBL/GenBank/DDBJ databases">
        <title>Identification of Nocardia species via Next-generation sequencing and recognition of intraspecies genetic diversity.</title>
        <authorList>
            <person name="Li P."/>
            <person name="Li P."/>
            <person name="Lu B."/>
        </authorList>
    </citation>
    <scope>NUCLEOTIDE SEQUENCE [LARGE SCALE GENOMIC DNA]</scope>
    <source>
        <strain evidence="5 6">BJ06-0143</strain>
    </source>
</reference>
<accession>A0ABS0D9M3</accession>
<dbReference type="EMBL" id="JADLQN010000001">
    <property type="protein sequence ID" value="MBF6354830.1"/>
    <property type="molecule type" value="Genomic_DNA"/>
</dbReference>
<evidence type="ECO:0000256" key="4">
    <source>
        <dbReference type="SAM" id="MobiDB-lite"/>
    </source>
</evidence>
<comment type="similarity">
    <text evidence="1 3">Belongs to the short-chain dehydrogenases/reductases (SDR) family.</text>
</comment>
<organism evidence="5 6">
    <name type="scientific">Nocardia higoensis</name>
    <dbReference type="NCBI Taxonomy" id="228599"/>
    <lineage>
        <taxon>Bacteria</taxon>
        <taxon>Bacillati</taxon>
        <taxon>Actinomycetota</taxon>
        <taxon>Actinomycetes</taxon>
        <taxon>Mycobacteriales</taxon>
        <taxon>Nocardiaceae</taxon>
        <taxon>Nocardia</taxon>
    </lineage>
</organism>
<dbReference type="Pfam" id="PF00106">
    <property type="entry name" value="adh_short"/>
    <property type="match status" value="1"/>
</dbReference>
<dbReference type="PRINTS" id="PR00080">
    <property type="entry name" value="SDRFAMILY"/>
</dbReference>
<dbReference type="SUPFAM" id="SSF51735">
    <property type="entry name" value="NAD(P)-binding Rossmann-fold domains"/>
    <property type="match status" value="1"/>
</dbReference>
<evidence type="ECO:0000256" key="2">
    <source>
        <dbReference type="ARBA" id="ARBA00023002"/>
    </source>
</evidence>
<dbReference type="InterPro" id="IPR002347">
    <property type="entry name" value="SDR_fam"/>
</dbReference>
<keyword evidence="2" id="KW-0560">Oxidoreductase</keyword>
<dbReference type="InterPro" id="IPR036291">
    <property type="entry name" value="NAD(P)-bd_dom_sf"/>
</dbReference>
<dbReference type="Gene3D" id="3.40.50.720">
    <property type="entry name" value="NAD(P)-binding Rossmann-like Domain"/>
    <property type="match status" value="1"/>
</dbReference>
<name>A0ABS0D9M3_9NOCA</name>
<dbReference type="PRINTS" id="PR00081">
    <property type="entry name" value="GDHRDH"/>
</dbReference>
<dbReference type="CDD" id="cd05374">
    <property type="entry name" value="17beta-HSD-like_SDR_c"/>
    <property type="match status" value="1"/>
</dbReference>
<dbReference type="PANTHER" id="PTHR43976:SF16">
    <property type="entry name" value="SHORT-CHAIN DEHYDROGENASE_REDUCTASE FAMILY PROTEIN"/>
    <property type="match status" value="1"/>
</dbReference>
<sequence>MTRTWFITGANRGLGRAFTVAALGVGDRVVATARDPRTMADLSDDRLIVLPLDVRDRAAVVDTVRTAVARTGGIDVVVDNAGYGLVGAIEELSEAQVREQMEVNFFGALWVSQAIAPHMRERGSGRIVQISTVGAVGSLPLFGAYNASKWALEGFSAALADELRPFGVHVTLAQLGGFDTDWAKSSMRFGTALPAYDAVRESILGLDTYPETHVGTQGTTATAADEQADPEPSAVATPATDPAETDRTAPAAAGPEPDAAHAEWIDAAPEVAARALLELVDMPNPPLRKIIGPGAHQMVTMALDQRRIDYLRDPEFTWPA</sequence>
<evidence type="ECO:0000256" key="1">
    <source>
        <dbReference type="ARBA" id="ARBA00006484"/>
    </source>
</evidence>
<dbReference type="RefSeq" id="WP_195001523.1">
    <property type="nucleotide sequence ID" value="NZ_JADLQN010000001.1"/>
</dbReference>
<comment type="caution">
    <text evidence="5">The sequence shown here is derived from an EMBL/GenBank/DDBJ whole genome shotgun (WGS) entry which is preliminary data.</text>
</comment>